<dbReference type="Proteomes" id="UP001642260">
    <property type="component" value="Unassembled WGS sequence"/>
</dbReference>
<dbReference type="AlphaFoldDB" id="A0ABC8KW53"/>
<dbReference type="SUPFAM" id="SSF50249">
    <property type="entry name" value="Nucleic acid-binding proteins"/>
    <property type="match status" value="1"/>
</dbReference>
<dbReference type="EMBL" id="CAKOAT010312932">
    <property type="protein sequence ID" value="CAH8361710.1"/>
    <property type="molecule type" value="Genomic_DNA"/>
</dbReference>
<evidence type="ECO:0000256" key="4">
    <source>
        <dbReference type="ARBA" id="ARBA00022884"/>
    </source>
</evidence>
<dbReference type="Pfam" id="PF00013">
    <property type="entry name" value="KH_1"/>
    <property type="match status" value="1"/>
</dbReference>
<evidence type="ECO:0000256" key="3">
    <source>
        <dbReference type="ARBA" id="ARBA00022695"/>
    </source>
</evidence>
<dbReference type="FunFam" id="3.30.1370.10:FF:000001">
    <property type="entry name" value="Polyribonucleotide nucleotidyltransferase"/>
    <property type="match status" value="1"/>
</dbReference>
<dbReference type="Pfam" id="PF16200">
    <property type="entry name" value="Band_7_C"/>
    <property type="match status" value="1"/>
</dbReference>
<name>A0ABC8KW53_ERUVS</name>
<feature type="chain" id="PRO_5044882394" description="S1 motif domain-containing protein" evidence="6">
    <location>
        <begin position="25"/>
        <end position="227"/>
    </location>
</feature>
<dbReference type="PROSITE" id="PS50126">
    <property type="entry name" value="S1"/>
    <property type="match status" value="1"/>
</dbReference>
<keyword evidence="6" id="KW-0732">Signal</keyword>
<evidence type="ECO:0000256" key="2">
    <source>
        <dbReference type="ARBA" id="ARBA00022679"/>
    </source>
</evidence>
<evidence type="ECO:0000256" key="6">
    <source>
        <dbReference type="SAM" id="SignalP"/>
    </source>
</evidence>
<dbReference type="InterPro" id="IPR012162">
    <property type="entry name" value="PNPase"/>
</dbReference>
<accession>A0ABC8KW53</accession>
<proteinExistence type="inferred from homology"/>
<keyword evidence="2" id="KW-0808">Transferase</keyword>
<gene>
    <name evidence="8" type="ORF">ERUC_LOCUS27466</name>
</gene>
<evidence type="ECO:0000313" key="9">
    <source>
        <dbReference type="Proteomes" id="UP001642260"/>
    </source>
</evidence>
<evidence type="ECO:0000313" key="8">
    <source>
        <dbReference type="EMBL" id="CAH8361710.1"/>
    </source>
</evidence>
<organism evidence="8 9">
    <name type="scientific">Eruca vesicaria subsp. sativa</name>
    <name type="common">Garden rocket</name>
    <name type="synonym">Eruca sativa</name>
    <dbReference type="NCBI Taxonomy" id="29727"/>
    <lineage>
        <taxon>Eukaryota</taxon>
        <taxon>Viridiplantae</taxon>
        <taxon>Streptophyta</taxon>
        <taxon>Embryophyta</taxon>
        <taxon>Tracheophyta</taxon>
        <taxon>Spermatophyta</taxon>
        <taxon>Magnoliopsida</taxon>
        <taxon>eudicotyledons</taxon>
        <taxon>Gunneridae</taxon>
        <taxon>Pentapetalae</taxon>
        <taxon>rosids</taxon>
        <taxon>malvids</taxon>
        <taxon>Brassicales</taxon>
        <taxon>Brassicaceae</taxon>
        <taxon>Brassiceae</taxon>
        <taxon>Eruca</taxon>
    </lineage>
</organism>
<sequence length="227" mass="25648">MAHISLSGFTSLLLCISAASLRLAEQYIQAFSNIAKEVSKLSSRWMQILIQRKLQEVQSLFRSQKRSQAQRKLTLRSQRRRLQRRRLYVRLLPFRVLQVHPSKVYSLIGSGGKKVKSIIEESVVEAIDMQDDGIVKIMANNVASLERAKAIISGLTMVPAVGDIYRNCEIKSMAPYGAFVEIAPGREGLCHITELSAEWLAKPEDKKRLLDLHGWKTDLTGIDKAWS</sequence>
<dbReference type="CDD" id="cd02393">
    <property type="entry name" value="KH-I_PNPase"/>
    <property type="match status" value="1"/>
</dbReference>
<comment type="caution">
    <text evidence="8">The sequence shown here is derived from an EMBL/GenBank/DDBJ whole genome shotgun (WGS) entry which is preliminary data.</text>
</comment>
<dbReference type="GO" id="GO:0016779">
    <property type="term" value="F:nucleotidyltransferase activity"/>
    <property type="evidence" value="ECO:0007669"/>
    <property type="project" value="UniProtKB-KW"/>
</dbReference>
<dbReference type="PANTHER" id="PTHR11252">
    <property type="entry name" value="POLYRIBONUCLEOTIDE NUCLEOTIDYLTRANSFERASE"/>
    <property type="match status" value="1"/>
</dbReference>
<dbReference type="PANTHER" id="PTHR11252:SF0">
    <property type="entry name" value="POLYRIBONUCLEOTIDE NUCLEOTIDYLTRANSFERASE 1, MITOCHONDRIAL"/>
    <property type="match status" value="1"/>
</dbReference>
<dbReference type="PROSITE" id="PS50084">
    <property type="entry name" value="KH_TYPE_1"/>
    <property type="match status" value="1"/>
</dbReference>
<keyword evidence="3" id="KW-0548">Nucleotidyltransferase</keyword>
<dbReference type="InterPro" id="IPR003029">
    <property type="entry name" value="S1_domain"/>
</dbReference>
<dbReference type="InterPro" id="IPR012340">
    <property type="entry name" value="NA-bd_OB-fold"/>
</dbReference>
<dbReference type="InterPro" id="IPR032435">
    <property type="entry name" value="STML2-like_C"/>
</dbReference>
<dbReference type="GO" id="GO:0003723">
    <property type="term" value="F:RNA binding"/>
    <property type="evidence" value="ECO:0007669"/>
    <property type="project" value="UniProtKB-UniRule"/>
</dbReference>
<reference evidence="8 9" key="1">
    <citation type="submission" date="2022-03" db="EMBL/GenBank/DDBJ databases">
        <authorList>
            <person name="Macdonald S."/>
            <person name="Ahmed S."/>
            <person name="Newling K."/>
        </authorList>
    </citation>
    <scope>NUCLEOTIDE SEQUENCE [LARGE SCALE GENOMIC DNA]</scope>
</reference>
<comment type="similarity">
    <text evidence="1">Belongs to the band 7/mec-2 family.</text>
</comment>
<dbReference type="Gene3D" id="3.30.1370.10">
    <property type="entry name" value="K Homology domain, type 1"/>
    <property type="match status" value="1"/>
</dbReference>
<dbReference type="Pfam" id="PF00575">
    <property type="entry name" value="S1"/>
    <property type="match status" value="1"/>
</dbReference>
<dbReference type="InterPro" id="IPR004088">
    <property type="entry name" value="KH_dom_type_1"/>
</dbReference>
<protein>
    <recommendedName>
        <fullName evidence="7">S1 motif domain-containing protein</fullName>
    </recommendedName>
</protein>
<dbReference type="Gene3D" id="2.40.50.140">
    <property type="entry name" value="Nucleic acid-binding proteins"/>
    <property type="match status" value="1"/>
</dbReference>
<keyword evidence="9" id="KW-1185">Reference proteome</keyword>
<dbReference type="InterPro" id="IPR036612">
    <property type="entry name" value="KH_dom_type_1_sf"/>
</dbReference>
<evidence type="ECO:0000259" key="7">
    <source>
        <dbReference type="PROSITE" id="PS50126"/>
    </source>
</evidence>
<dbReference type="SUPFAM" id="SSF54791">
    <property type="entry name" value="Eukaryotic type KH-domain (KH-domain type I)"/>
    <property type="match status" value="1"/>
</dbReference>
<feature type="signal peptide" evidence="6">
    <location>
        <begin position="1"/>
        <end position="24"/>
    </location>
</feature>
<keyword evidence="4 5" id="KW-0694">RNA-binding</keyword>
<feature type="domain" description="S1 motif" evidence="7">
    <location>
        <begin position="162"/>
        <end position="205"/>
    </location>
</feature>
<evidence type="ECO:0000256" key="5">
    <source>
        <dbReference type="PROSITE-ProRule" id="PRU00117"/>
    </source>
</evidence>
<evidence type="ECO:0000256" key="1">
    <source>
        <dbReference type="ARBA" id="ARBA00008164"/>
    </source>
</evidence>